<evidence type="ECO:0000256" key="5">
    <source>
        <dbReference type="RuleBase" id="RU003616"/>
    </source>
</evidence>
<comment type="subcellular location">
    <subcellularLocation>
        <location evidence="1">Cell membrane</location>
        <topology evidence="1">Single-pass membrane protein</topology>
    </subcellularLocation>
</comment>
<dbReference type="Proteomes" id="UP001367508">
    <property type="component" value="Unassembled WGS sequence"/>
</dbReference>
<feature type="transmembrane region" description="Helical" evidence="6">
    <location>
        <begin position="125"/>
        <end position="143"/>
    </location>
</feature>
<evidence type="ECO:0000256" key="4">
    <source>
        <dbReference type="PROSITE-ProRule" id="PRU00285"/>
    </source>
</evidence>
<comment type="similarity">
    <text evidence="4 5">Belongs to the small heat shock protein (HSP20) family.</text>
</comment>
<dbReference type="GO" id="GO:0034605">
    <property type="term" value="P:cellular response to heat"/>
    <property type="evidence" value="ECO:0007669"/>
    <property type="project" value="TreeGrafter"/>
</dbReference>
<keyword evidence="2" id="KW-1003">Cell membrane</keyword>
<evidence type="ECO:0000259" key="7">
    <source>
        <dbReference type="PROSITE" id="PS01031"/>
    </source>
</evidence>
<gene>
    <name evidence="8" type="ORF">VNO77_33276</name>
</gene>
<keyword evidence="9" id="KW-1185">Reference proteome</keyword>
<dbReference type="Pfam" id="PF00011">
    <property type="entry name" value="HSP20"/>
    <property type="match status" value="1"/>
</dbReference>
<dbReference type="Gene3D" id="2.60.40.790">
    <property type="match status" value="1"/>
</dbReference>
<proteinExistence type="inferred from homology"/>
<dbReference type="GO" id="GO:0006952">
    <property type="term" value="P:defense response"/>
    <property type="evidence" value="ECO:0007669"/>
    <property type="project" value="UniProtKB-KW"/>
</dbReference>
<sequence>MDQTNAAEATCNRLYEDFEPYCKWLKKERQVTLEINLKGFKKEQLKVQMNNEGFLTIYGERLVDASSNKWSRFHKEIRISKGCNVNAIRAKFSPGFLFISMPKEAIMGKHFIYGVETRKRTSIKVAIGVVGVVALGIYIAQLVRSYK</sequence>
<dbReference type="PANTHER" id="PTHR43670">
    <property type="entry name" value="HEAT SHOCK PROTEIN 26"/>
    <property type="match status" value="1"/>
</dbReference>
<evidence type="ECO:0000313" key="9">
    <source>
        <dbReference type="Proteomes" id="UP001367508"/>
    </source>
</evidence>
<dbReference type="InterPro" id="IPR002068">
    <property type="entry name" value="A-crystallin/Hsp20_dom"/>
</dbReference>
<keyword evidence="6" id="KW-0472">Membrane</keyword>
<dbReference type="PANTHER" id="PTHR43670:SF118">
    <property type="entry name" value="HSP20_ALPHA CRYSTALLIN FAMILY PROTEIN"/>
    <property type="match status" value="1"/>
</dbReference>
<dbReference type="EMBL" id="JAYMYQ010000008">
    <property type="protein sequence ID" value="KAK7314748.1"/>
    <property type="molecule type" value="Genomic_DNA"/>
</dbReference>
<name>A0AAN9Q0D5_CANGL</name>
<dbReference type="CDD" id="cd06464">
    <property type="entry name" value="ACD_sHsps-like"/>
    <property type="match status" value="1"/>
</dbReference>
<comment type="caution">
    <text evidence="8">The sequence shown here is derived from an EMBL/GenBank/DDBJ whole genome shotgun (WGS) entry which is preliminary data.</text>
</comment>
<dbReference type="InterPro" id="IPR008978">
    <property type="entry name" value="HSP20-like_chaperone"/>
</dbReference>
<reference evidence="8 9" key="1">
    <citation type="submission" date="2024-01" db="EMBL/GenBank/DDBJ databases">
        <title>The genomes of 5 underutilized Papilionoideae crops provide insights into root nodulation and disease resistanc.</title>
        <authorList>
            <person name="Jiang F."/>
        </authorList>
    </citation>
    <scope>NUCLEOTIDE SEQUENCE [LARGE SCALE GENOMIC DNA]</scope>
    <source>
        <strain evidence="8">LVBAO_FW01</strain>
        <tissue evidence="8">Leaves</tissue>
    </source>
</reference>
<evidence type="ECO:0000256" key="3">
    <source>
        <dbReference type="ARBA" id="ARBA00022821"/>
    </source>
</evidence>
<dbReference type="GO" id="GO:0005886">
    <property type="term" value="C:plasma membrane"/>
    <property type="evidence" value="ECO:0007669"/>
    <property type="project" value="UniProtKB-SubCell"/>
</dbReference>
<evidence type="ECO:0000256" key="1">
    <source>
        <dbReference type="ARBA" id="ARBA00004162"/>
    </source>
</evidence>
<accession>A0AAN9Q0D5</accession>
<keyword evidence="3" id="KW-0611">Plant defense</keyword>
<dbReference type="PROSITE" id="PS01031">
    <property type="entry name" value="SHSP"/>
    <property type="match status" value="1"/>
</dbReference>
<dbReference type="AlphaFoldDB" id="A0AAN9Q0D5"/>
<evidence type="ECO:0000256" key="2">
    <source>
        <dbReference type="ARBA" id="ARBA00022475"/>
    </source>
</evidence>
<feature type="domain" description="SHSP" evidence="7">
    <location>
        <begin position="12"/>
        <end position="126"/>
    </location>
</feature>
<keyword evidence="6" id="KW-1133">Transmembrane helix</keyword>
<keyword evidence="6" id="KW-0812">Transmembrane</keyword>
<evidence type="ECO:0000256" key="6">
    <source>
        <dbReference type="SAM" id="Phobius"/>
    </source>
</evidence>
<evidence type="ECO:0000313" key="8">
    <source>
        <dbReference type="EMBL" id="KAK7314748.1"/>
    </source>
</evidence>
<organism evidence="8 9">
    <name type="scientific">Canavalia gladiata</name>
    <name type="common">Sword bean</name>
    <name type="synonym">Dolichos gladiatus</name>
    <dbReference type="NCBI Taxonomy" id="3824"/>
    <lineage>
        <taxon>Eukaryota</taxon>
        <taxon>Viridiplantae</taxon>
        <taxon>Streptophyta</taxon>
        <taxon>Embryophyta</taxon>
        <taxon>Tracheophyta</taxon>
        <taxon>Spermatophyta</taxon>
        <taxon>Magnoliopsida</taxon>
        <taxon>eudicotyledons</taxon>
        <taxon>Gunneridae</taxon>
        <taxon>Pentapetalae</taxon>
        <taxon>rosids</taxon>
        <taxon>fabids</taxon>
        <taxon>Fabales</taxon>
        <taxon>Fabaceae</taxon>
        <taxon>Papilionoideae</taxon>
        <taxon>50 kb inversion clade</taxon>
        <taxon>NPAAA clade</taxon>
        <taxon>indigoferoid/millettioid clade</taxon>
        <taxon>Phaseoleae</taxon>
        <taxon>Canavalia</taxon>
    </lineage>
</organism>
<dbReference type="SUPFAM" id="SSF49764">
    <property type="entry name" value="HSP20-like chaperones"/>
    <property type="match status" value="1"/>
</dbReference>
<protein>
    <recommendedName>
        <fullName evidence="7">SHSP domain-containing protein</fullName>
    </recommendedName>
</protein>